<gene>
    <name evidence="1" type="ORF">UFOVP357_56</name>
</gene>
<dbReference type="EMBL" id="LR798289">
    <property type="protein sequence ID" value="CAB5220973.1"/>
    <property type="molecule type" value="Genomic_DNA"/>
</dbReference>
<sequence>MVDENIPTLFLVEVIWQGDDWENNNHRSWYNTQDEADAAVIALTYKLTGYGAADAKDACEYLLDDERSSWVDCTSWTTSGVCPKCDAMAGWSGDYCEPCGYQFGYDLNAD</sequence>
<proteinExistence type="predicted"/>
<accession>A0A6J7X134</accession>
<reference evidence="1" key="1">
    <citation type="submission" date="2020-05" db="EMBL/GenBank/DDBJ databases">
        <authorList>
            <person name="Chiriac C."/>
            <person name="Salcher M."/>
            <person name="Ghai R."/>
            <person name="Kavagutti S V."/>
        </authorList>
    </citation>
    <scope>NUCLEOTIDE SEQUENCE</scope>
</reference>
<name>A0A6J7X134_9CAUD</name>
<evidence type="ECO:0000313" key="1">
    <source>
        <dbReference type="EMBL" id="CAB5220973.1"/>
    </source>
</evidence>
<protein>
    <submittedName>
        <fullName evidence="1">Uncharacterized protein</fullName>
    </submittedName>
</protein>
<organism evidence="1">
    <name type="scientific">uncultured Caudovirales phage</name>
    <dbReference type="NCBI Taxonomy" id="2100421"/>
    <lineage>
        <taxon>Viruses</taxon>
        <taxon>Duplodnaviria</taxon>
        <taxon>Heunggongvirae</taxon>
        <taxon>Uroviricota</taxon>
        <taxon>Caudoviricetes</taxon>
        <taxon>Peduoviridae</taxon>
        <taxon>Maltschvirus</taxon>
        <taxon>Maltschvirus maltsch</taxon>
    </lineage>
</organism>